<keyword evidence="1" id="KW-0812">Transmembrane</keyword>
<evidence type="ECO:0000313" key="2">
    <source>
        <dbReference type="EMBL" id="KAJ8777821.1"/>
    </source>
</evidence>
<name>A0AB34GD16_ESCRO</name>
<reference evidence="2 3" key="1">
    <citation type="submission" date="2022-11" db="EMBL/GenBank/DDBJ databases">
        <title>Whole genome sequence of Eschrichtius robustus ER-17-0199.</title>
        <authorList>
            <person name="Bruniche-Olsen A."/>
            <person name="Black A.N."/>
            <person name="Fields C.J."/>
            <person name="Walden K."/>
            <person name="Dewoody J.A."/>
        </authorList>
    </citation>
    <scope>NUCLEOTIDE SEQUENCE [LARGE SCALE GENOMIC DNA]</scope>
    <source>
        <strain evidence="2">ER-17-0199</strain>
        <tissue evidence="2">Blubber</tissue>
    </source>
</reference>
<keyword evidence="1" id="KW-0472">Membrane</keyword>
<keyword evidence="1" id="KW-1133">Transmembrane helix</keyword>
<proteinExistence type="predicted"/>
<keyword evidence="3" id="KW-1185">Reference proteome</keyword>
<protein>
    <submittedName>
        <fullName evidence="2">Uncharacterized protein</fullName>
    </submittedName>
</protein>
<sequence length="112" mass="12522">MTGLCRRHQVLGAAWAGEVYGVEVQEYAGAYNQGKGDQSYVPDGLKRLLKYWSSRCSIVLVTRQELFRLYGQQPANQVIIRERYRDNDSDLALGMLAGAATGMALGSLFWVF</sequence>
<evidence type="ECO:0000256" key="1">
    <source>
        <dbReference type="SAM" id="Phobius"/>
    </source>
</evidence>
<organism evidence="2 3">
    <name type="scientific">Eschrichtius robustus</name>
    <name type="common">California gray whale</name>
    <name type="synonym">Eschrichtius gibbosus</name>
    <dbReference type="NCBI Taxonomy" id="9764"/>
    <lineage>
        <taxon>Eukaryota</taxon>
        <taxon>Metazoa</taxon>
        <taxon>Chordata</taxon>
        <taxon>Craniata</taxon>
        <taxon>Vertebrata</taxon>
        <taxon>Euteleostomi</taxon>
        <taxon>Mammalia</taxon>
        <taxon>Eutheria</taxon>
        <taxon>Laurasiatheria</taxon>
        <taxon>Artiodactyla</taxon>
        <taxon>Whippomorpha</taxon>
        <taxon>Cetacea</taxon>
        <taxon>Mysticeti</taxon>
        <taxon>Eschrichtiidae</taxon>
        <taxon>Eschrichtius</taxon>
    </lineage>
</organism>
<dbReference type="AlphaFoldDB" id="A0AB34GD16"/>
<comment type="caution">
    <text evidence="2">The sequence shown here is derived from an EMBL/GenBank/DDBJ whole genome shotgun (WGS) entry which is preliminary data.</text>
</comment>
<gene>
    <name evidence="2" type="ORF">J1605_014174</name>
</gene>
<accession>A0AB34GD16</accession>
<dbReference type="Proteomes" id="UP001159641">
    <property type="component" value="Unassembled WGS sequence"/>
</dbReference>
<dbReference type="EMBL" id="JAIQCJ010002289">
    <property type="protein sequence ID" value="KAJ8777821.1"/>
    <property type="molecule type" value="Genomic_DNA"/>
</dbReference>
<feature type="transmembrane region" description="Helical" evidence="1">
    <location>
        <begin position="91"/>
        <end position="111"/>
    </location>
</feature>
<evidence type="ECO:0000313" key="3">
    <source>
        <dbReference type="Proteomes" id="UP001159641"/>
    </source>
</evidence>